<evidence type="ECO:0000313" key="2">
    <source>
        <dbReference type="Proteomes" id="UP000183413"/>
    </source>
</evidence>
<dbReference type="AlphaFoldDB" id="A0A1I5QV13"/>
<name>A0A1I5QV13_9ACTN</name>
<protein>
    <submittedName>
        <fullName evidence="1">Uncharacterized protein</fullName>
    </submittedName>
</protein>
<dbReference type="InParanoid" id="A0A1I5QV13"/>
<dbReference type="Proteomes" id="UP000183413">
    <property type="component" value="Unassembled WGS sequence"/>
</dbReference>
<dbReference type="STRING" id="1993.SAMN04489713_114279"/>
<gene>
    <name evidence="1" type="ORF">SAMN04489713_114279</name>
</gene>
<proteinExistence type="predicted"/>
<sequence length="71" mass="8013">MNPDVGLKCWIPGLQVWYGLYTRSWWAYVPGRPDSLIEAPSPELLAQRLTPLATTSAARDRTLSRRQRTGA</sequence>
<accession>A0A1I5QV13</accession>
<evidence type="ECO:0000313" key="1">
    <source>
        <dbReference type="EMBL" id="SFP50072.1"/>
    </source>
</evidence>
<dbReference type="EMBL" id="FOVH01000014">
    <property type="protein sequence ID" value="SFP50072.1"/>
    <property type="molecule type" value="Genomic_DNA"/>
</dbReference>
<organism evidence="1 2">
    <name type="scientific">Actinomadura madurae</name>
    <dbReference type="NCBI Taxonomy" id="1993"/>
    <lineage>
        <taxon>Bacteria</taxon>
        <taxon>Bacillati</taxon>
        <taxon>Actinomycetota</taxon>
        <taxon>Actinomycetes</taxon>
        <taxon>Streptosporangiales</taxon>
        <taxon>Thermomonosporaceae</taxon>
        <taxon>Actinomadura</taxon>
    </lineage>
</organism>
<reference evidence="1 2" key="1">
    <citation type="submission" date="2016-10" db="EMBL/GenBank/DDBJ databases">
        <authorList>
            <person name="de Groot N.N."/>
        </authorList>
    </citation>
    <scope>NUCLEOTIDE SEQUENCE [LARGE SCALE GENOMIC DNA]</scope>
    <source>
        <strain evidence="1 2">DSM 43067</strain>
    </source>
</reference>
<keyword evidence="2" id="KW-1185">Reference proteome</keyword>